<dbReference type="InterPro" id="IPR028994">
    <property type="entry name" value="Integrin_alpha_N"/>
</dbReference>
<evidence type="ECO:0000313" key="2">
    <source>
        <dbReference type="Proteomes" id="UP000448943"/>
    </source>
</evidence>
<proteinExistence type="predicted"/>
<evidence type="ECO:0000313" key="1">
    <source>
        <dbReference type="EMBL" id="NBI28780.1"/>
    </source>
</evidence>
<evidence type="ECO:0008006" key="3">
    <source>
        <dbReference type="Google" id="ProtNLM"/>
    </source>
</evidence>
<dbReference type="PROSITE" id="PS51257">
    <property type="entry name" value="PROKAR_LIPOPROTEIN"/>
    <property type="match status" value="1"/>
</dbReference>
<dbReference type="SUPFAM" id="SSF69318">
    <property type="entry name" value="Integrin alpha N-terminal domain"/>
    <property type="match status" value="1"/>
</dbReference>
<keyword evidence="2" id="KW-1185">Reference proteome</keyword>
<gene>
    <name evidence="1" type="ORF">ERL59_07400</name>
</gene>
<dbReference type="RefSeq" id="WP_160645577.1">
    <property type="nucleotide sequence ID" value="NZ_SIJB01000018.1"/>
</dbReference>
<dbReference type="Proteomes" id="UP000448943">
    <property type="component" value="Unassembled WGS sequence"/>
</dbReference>
<dbReference type="EMBL" id="SIJB01000018">
    <property type="protein sequence ID" value="NBI28780.1"/>
    <property type="molecule type" value="Genomic_DNA"/>
</dbReference>
<reference evidence="1 2" key="1">
    <citation type="submission" date="2019-01" db="EMBL/GenBank/DDBJ databases">
        <title>Chengkuizengella sp. nov., isolated from deep-sea sediment of East Pacific Ocean.</title>
        <authorList>
            <person name="Yang J."/>
            <person name="Lai Q."/>
            <person name="Shao Z."/>
        </authorList>
    </citation>
    <scope>NUCLEOTIDE SEQUENCE [LARGE SCALE GENOMIC DNA]</scope>
    <source>
        <strain evidence="1 2">YPA3-1-1</strain>
    </source>
</reference>
<name>A0A6N9Q2A9_9BACL</name>
<dbReference type="AlphaFoldDB" id="A0A6N9Q2A9"/>
<organism evidence="1 2">
    <name type="scientific">Chengkuizengella marina</name>
    <dbReference type="NCBI Taxonomy" id="2507566"/>
    <lineage>
        <taxon>Bacteria</taxon>
        <taxon>Bacillati</taxon>
        <taxon>Bacillota</taxon>
        <taxon>Bacilli</taxon>
        <taxon>Bacillales</taxon>
        <taxon>Paenibacillaceae</taxon>
        <taxon>Chengkuizengella</taxon>
    </lineage>
</organism>
<protein>
    <recommendedName>
        <fullName evidence="3">Repeat domain-containing protein</fullName>
    </recommendedName>
</protein>
<accession>A0A6N9Q2A9</accession>
<comment type="caution">
    <text evidence="1">The sequence shown here is derived from an EMBL/GenBank/DDBJ whole genome shotgun (WGS) entry which is preliminary data.</text>
</comment>
<dbReference type="OrthoDB" id="1743319at2"/>
<sequence length="410" mass="47005">MRNIVVLFIMVFISSGCQGFQTNESLMNPPAPVLNINEAIQSFLPSNATILKAETGEFLDPYTIIDLDGNGVLEVIAFYSEIKDATVQGLFLEELNGEWEVIQSFEVDGDALYELDFVDVTNDGVLDIIAGFSFTDYHFERGLSVFQYDGHEISNTFNTDYTYKIIDDLNEDGVQDLTLTFLNEEHSLNEAFVYNYVNDEMLLMDAIPLFSYIMGYYNILSGYVTENLQKGIVIDVANGQHSGYTNILLFDGNTLTSVFNEEDNPNDKVLRVNSEDVNQDGIIEIGIPRVPVGYENQEEWFIPYIDSFYRWDGEAVLQFVAERYASYSLGYSFDFPWEWQQNVTIERSLNFREVKFISTVNQSLLFDIYVVPISEKEEEIAGKIEIARTNHNVYYTTIDDKQLLRKFKLL</sequence>